<keyword evidence="3" id="KW-1185">Reference proteome</keyword>
<evidence type="ECO:0000256" key="1">
    <source>
        <dbReference type="SAM" id="MobiDB-lite"/>
    </source>
</evidence>
<evidence type="ECO:0000313" key="3">
    <source>
        <dbReference type="Proteomes" id="UP000604046"/>
    </source>
</evidence>
<feature type="region of interest" description="Disordered" evidence="1">
    <location>
        <begin position="53"/>
        <end position="74"/>
    </location>
</feature>
<reference evidence="2" key="1">
    <citation type="submission" date="2021-02" db="EMBL/GenBank/DDBJ databases">
        <authorList>
            <person name="Dougan E. K."/>
            <person name="Rhodes N."/>
            <person name="Thang M."/>
            <person name="Chan C."/>
        </authorList>
    </citation>
    <scope>NUCLEOTIDE SEQUENCE</scope>
</reference>
<dbReference type="EMBL" id="CAJNDS010002814">
    <property type="protein sequence ID" value="CAE7607538.1"/>
    <property type="molecule type" value="Genomic_DNA"/>
</dbReference>
<name>A0A812V0S0_9DINO</name>
<protein>
    <submittedName>
        <fullName evidence="2">Uncharacterized protein</fullName>
    </submittedName>
</protein>
<dbReference type="AlphaFoldDB" id="A0A812V0S0"/>
<sequence length="123" mass="13446">MIFTEDMGLSQARRQKRVTDKNALSVREFRGCDSSVVSLLSVVRMRQASSFSTGVHLAPSRRSPSKPRCQPPKSAWMLGPQHGPLAAAGVHAQEEPAMDAWILQGDGRTRSSPSLQSCNLILM</sequence>
<evidence type="ECO:0000313" key="2">
    <source>
        <dbReference type="EMBL" id="CAE7607538.1"/>
    </source>
</evidence>
<organism evidence="2 3">
    <name type="scientific">Symbiodinium natans</name>
    <dbReference type="NCBI Taxonomy" id="878477"/>
    <lineage>
        <taxon>Eukaryota</taxon>
        <taxon>Sar</taxon>
        <taxon>Alveolata</taxon>
        <taxon>Dinophyceae</taxon>
        <taxon>Suessiales</taxon>
        <taxon>Symbiodiniaceae</taxon>
        <taxon>Symbiodinium</taxon>
    </lineage>
</organism>
<dbReference type="Proteomes" id="UP000604046">
    <property type="component" value="Unassembled WGS sequence"/>
</dbReference>
<gene>
    <name evidence="2" type="ORF">SNAT2548_LOCUS34547</name>
</gene>
<proteinExistence type="predicted"/>
<accession>A0A812V0S0</accession>
<comment type="caution">
    <text evidence="2">The sequence shown here is derived from an EMBL/GenBank/DDBJ whole genome shotgun (WGS) entry which is preliminary data.</text>
</comment>